<sequence>MTTQQIKYFLSLATELHFWKAAEKLFISQSTLSRQIQSLEEEIGYQLFKRDKRNVKLTDAGIFLKDKWATTINDLDHFQKQAKKIDQGTSGHISLSYPGSIAFSYLPLFLSKINASIPDLKLELTEPIDENHEKLLLNYDTDIAFNRDAINNTHIMSYKLHTEPICLVVSEKHWLTNTTLKDLKVLQDEKFIISGLHRNTYFPSLLRSLFQKNGFEPKTVIESDFGGMIINLVAQGLGISILPLSYKFSNAIGVRFIELDETISLFMNWRKNDPNRITERVVKLAKEMTNPT</sequence>
<keyword evidence="3 6" id="KW-0238">DNA-binding</keyword>
<dbReference type="Proteomes" id="UP000199574">
    <property type="component" value="Chromosome I"/>
</dbReference>
<dbReference type="PANTHER" id="PTHR30346">
    <property type="entry name" value="TRANSCRIPTIONAL DUAL REGULATOR HCAR-RELATED"/>
    <property type="match status" value="1"/>
</dbReference>
<dbReference type="InterPro" id="IPR036388">
    <property type="entry name" value="WH-like_DNA-bd_sf"/>
</dbReference>
<evidence type="ECO:0000313" key="6">
    <source>
        <dbReference type="EMBL" id="SDT45982.1"/>
    </source>
</evidence>
<name>A0ABY0V0A6_9FLAO</name>
<feature type="domain" description="HTH lysR-type" evidence="5">
    <location>
        <begin position="1"/>
        <end position="58"/>
    </location>
</feature>
<dbReference type="InterPro" id="IPR000847">
    <property type="entry name" value="LysR_HTH_N"/>
</dbReference>
<reference evidence="6 7" key="1">
    <citation type="submission" date="2016-10" db="EMBL/GenBank/DDBJ databases">
        <authorList>
            <person name="Varghese N."/>
            <person name="Submissions S."/>
        </authorList>
    </citation>
    <scope>NUCLEOTIDE SEQUENCE [LARGE SCALE GENOMIC DNA]</scope>
    <source>
        <strain evidence="6 7">MAR_2009_60</strain>
    </source>
</reference>
<gene>
    <name evidence="6" type="ORF">SAMN05192545_3875</name>
</gene>
<dbReference type="CDD" id="cd08414">
    <property type="entry name" value="PBP2_LTTR_aromatics_like"/>
    <property type="match status" value="1"/>
</dbReference>
<accession>A0ABY0V0A6</accession>
<keyword evidence="2" id="KW-0805">Transcription regulation</keyword>
<evidence type="ECO:0000313" key="7">
    <source>
        <dbReference type="Proteomes" id="UP000199574"/>
    </source>
</evidence>
<evidence type="ECO:0000256" key="1">
    <source>
        <dbReference type="ARBA" id="ARBA00009437"/>
    </source>
</evidence>
<dbReference type="PROSITE" id="PS50931">
    <property type="entry name" value="HTH_LYSR"/>
    <property type="match status" value="1"/>
</dbReference>
<keyword evidence="7" id="KW-1185">Reference proteome</keyword>
<dbReference type="InterPro" id="IPR036390">
    <property type="entry name" value="WH_DNA-bd_sf"/>
</dbReference>
<dbReference type="SUPFAM" id="SSF53850">
    <property type="entry name" value="Periplasmic binding protein-like II"/>
    <property type="match status" value="1"/>
</dbReference>
<proteinExistence type="inferred from homology"/>
<comment type="similarity">
    <text evidence="1">Belongs to the LysR transcriptional regulatory family.</text>
</comment>
<dbReference type="Gene3D" id="3.40.190.10">
    <property type="entry name" value="Periplasmic binding protein-like II"/>
    <property type="match status" value="2"/>
</dbReference>
<evidence type="ECO:0000259" key="5">
    <source>
        <dbReference type="PROSITE" id="PS50931"/>
    </source>
</evidence>
<evidence type="ECO:0000256" key="4">
    <source>
        <dbReference type="ARBA" id="ARBA00023163"/>
    </source>
</evidence>
<dbReference type="GO" id="GO:0003677">
    <property type="term" value="F:DNA binding"/>
    <property type="evidence" value="ECO:0007669"/>
    <property type="project" value="UniProtKB-KW"/>
</dbReference>
<dbReference type="EMBL" id="LT629754">
    <property type="protein sequence ID" value="SDT45982.1"/>
    <property type="molecule type" value="Genomic_DNA"/>
</dbReference>
<keyword evidence="4" id="KW-0804">Transcription</keyword>
<dbReference type="PRINTS" id="PR00039">
    <property type="entry name" value="HTHLYSR"/>
</dbReference>
<evidence type="ECO:0000256" key="2">
    <source>
        <dbReference type="ARBA" id="ARBA00023015"/>
    </source>
</evidence>
<dbReference type="SUPFAM" id="SSF46785">
    <property type="entry name" value="Winged helix' DNA-binding domain"/>
    <property type="match status" value="1"/>
</dbReference>
<dbReference type="GeneID" id="90592045"/>
<dbReference type="RefSeq" id="WP_058105023.1">
    <property type="nucleotide sequence ID" value="NZ_JBDVKS010000022.1"/>
</dbReference>
<organism evidence="6 7">
    <name type="scientific">Maribacter dokdonensis</name>
    <dbReference type="NCBI Taxonomy" id="320912"/>
    <lineage>
        <taxon>Bacteria</taxon>
        <taxon>Pseudomonadati</taxon>
        <taxon>Bacteroidota</taxon>
        <taxon>Flavobacteriia</taxon>
        <taxon>Flavobacteriales</taxon>
        <taxon>Flavobacteriaceae</taxon>
        <taxon>Maribacter</taxon>
    </lineage>
</organism>
<evidence type="ECO:0000256" key="3">
    <source>
        <dbReference type="ARBA" id="ARBA00023125"/>
    </source>
</evidence>
<dbReference type="Pfam" id="PF03466">
    <property type="entry name" value="LysR_substrate"/>
    <property type="match status" value="1"/>
</dbReference>
<dbReference type="InterPro" id="IPR005119">
    <property type="entry name" value="LysR_subst-bd"/>
</dbReference>
<dbReference type="Pfam" id="PF00126">
    <property type="entry name" value="HTH_1"/>
    <property type="match status" value="1"/>
</dbReference>
<protein>
    <submittedName>
        <fullName evidence="6">DNA-binding transcriptional regulator, LysR family</fullName>
    </submittedName>
</protein>
<dbReference type="PANTHER" id="PTHR30346:SF28">
    <property type="entry name" value="HTH-TYPE TRANSCRIPTIONAL REGULATOR CYNR"/>
    <property type="match status" value="1"/>
</dbReference>
<dbReference type="Gene3D" id="1.10.10.10">
    <property type="entry name" value="Winged helix-like DNA-binding domain superfamily/Winged helix DNA-binding domain"/>
    <property type="match status" value="1"/>
</dbReference>